<dbReference type="SMART" id="SM00387">
    <property type="entry name" value="HATPase_c"/>
    <property type="match status" value="1"/>
</dbReference>
<dbReference type="PRINTS" id="PR00344">
    <property type="entry name" value="BCTRLSENSOR"/>
</dbReference>
<comment type="catalytic activity">
    <reaction evidence="1">
        <text>ATP + protein L-histidine = ADP + protein N-phospho-L-histidine.</text>
        <dbReference type="EC" id="2.7.13.3"/>
    </reaction>
</comment>
<evidence type="ECO:0000256" key="2">
    <source>
        <dbReference type="ARBA" id="ARBA00012438"/>
    </source>
</evidence>
<dbReference type="PROSITE" id="PS50109">
    <property type="entry name" value="HIS_KIN"/>
    <property type="match status" value="1"/>
</dbReference>
<dbReference type="InterPro" id="IPR004358">
    <property type="entry name" value="Sig_transdc_His_kin-like_C"/>
</dbReference>
<keyword evidence="4" id="KW-0418">Kinase</keyword>
<dbReference type="SMART" id="SM00388">
    <property type="entry name" value="HisKA"/>
    <property type="match status" value="1"/>
</dbReference>
<proteinExistence type="predicted"/>
<dbReference type="Gene3D" id="3.40.50.2300">
    <property type="match status" value="2"/>
</dbReference>
<dbReference type="SMART" id="SM00448">
    <property type="entry name" value="REC"/>
    <property type="match status" value="2"/>
</dbReference>
<dbReference type="EMBL" id="JAAVJL010000001">
    <property type="protein sequence ID" value="NMF57732.1"/>
    <property type="molecule type" value="Genomic_DNA"/>
</dbReference>
<dbReference type="InterPro" id="IPR005467">
    <property type="entry name" value="His_kinase_dom"/>
</dbReference>
<keyword evidence="5" id="KW-0902">Two-component regulatory system</keyword>
<protein>
    <recommendedName>
        <fullName evidence="2">histidine kinase</fullName>
        <ecNumber evidence="2">2.7.13.3</ecNumber>
    </recommendedName>
</protein>
<dbReference type="Pfam" id="PF02518">
    <property type="entry name" value="HATPase_c"/>
    <property type="match status" value="1"/>
</dbReference>
<evidence type="ECO:0000313" key="10">
    <source>
        <dbReference type="EMBL" id="NMF57732.1"/>
    </source>
</evidence>
<dbReference type="RefSeq" id="WP_169362726.1">
    <property type="nucleotide sequence ID" value="NZ_JAAVJL010000001.1"/>
</dbReference>
<dbReference type="InterPro" id="IPR003594">
    <property type="entry name" value="HATPase_dom"/>
</dbReference>
<dbReference type="EC" id="2.7.13.3" evidence="2"/>
<keyword evidence="11" id="KW-1185">Reference proteome</keyword>
<keyword evidence="7" id="KW-0175">Coiled coil</keyword>
<dbReference type="PANTHER" id="PTHR45339">
    <property type="entry name" value="HYBRID SIGNAL TRANSDUCTION HISTIDINE KINASE J"/>
    <property type="match status" value="1"/>
</dbReference>
<evidence type="ECO:0000256" key="5">
    <source>
        <dbReference type="ARBA" id="ARBA00023012"/>
    </source>
</evidence>
<dbReference type="InterPro" id="IPR036097">
    <property type="entry name" value="HisK_dim/P_sf"/>
</dbReference>
<accession>A0ABX1LV17</accession>
<evidence type="ECO:0000256" key="1">
    <source>
        <dbReference type="ARBA" id="ARBA00000085"/>
    </source>
</evidence>
<evidence type="ECO:0000256" key="4">
    <source>
        <dbReference type="ARBA" id="ARBA00022777"/>
    </source>
</evidence>
<dbReference type="SUPFAM" id="SSF47384">
    <property type="entry name" value="Homodimeric domain of signal transducing histidine kinase"/>
    <property type="match status" value="1"/>
</dbReference>
<dbReference type="CDD" id="cd16922">
    <property type="entry name" value="HATPase_EvgS-ArcB-TorS-like"/>
    <property type="match status" value="1"/>
</dbReference>
<reference evidence="10 11" key="1">
    <citation type="submission" date="2020-03" db="EMBL/GenBank/DDBJ databases">
        <title>Draft Genome Sequence of 2-Methylisoborneol Producing Pseudanabaena yagii Strain GIHE-NHR1 Isolated from North Han River in South Korea.</title>
        <authorList>
            <person name="Jeong J."/>
        </authorList>
    </citation>
    <scope>NUCLEOTIDE SEQUENCE [LARGE SCALE GENOMIC DNA]</scope>
    <source>
        <strain evidence="10 11">GIHE-NHR1</strain>
    </source>
</reference>
<dbReference type="InterPro" id="IPR036890">
    <property type="entry name" value="HATPase_C_sf"/>
</dbReference>
<dbReference type="Gene3D" id="1.10.287.130">
    <property type="match status" value="1"/>
</dbReference>
<keyword evidence="4" id="KW-0808">Transferase</keyword>
<dbReference type="SUPFAM" id="SSF52172">
    <property type="entry name" value="CheY-like"/>
    <property type="match status" value="2"/>
</dbReference>
<dbReference type="Pfam" id="PF00072">
    <property type="entry name" value="Response_reg"/>
    <property type="match status" value="2"/>
</dbReference>
<dbReference type="PANTHER" id="PTHR45339:SF1">
    <property type="entry name" value="HYBRID SIGNAL TRANSDUCTION HISTIDINE KINASE J"/>
    <property type="match status" value="1"/>
</dbReference>
<feature type="domain" description="Response regulatory" evidence="9">
    <location>
        <begin position="464"/>
        <end position="579"/>
    </location>
</feature>
<feature type="modified residue" description="4-aspartylphosphate" evidence="6">
    <location>
        <position position="61"/>
    </location>
</feature>
<evidence type="ECO:0000259" key="8">
    <source>
        <dbReference type="PROSITE" id="PS50109"/>
    </source>
</evidence>
<organism evidence="10 11">
    <name type="scientific">Pseudanabaena yagii GIHE-NHR1</name>
    <dbReference type="NCBI Taxonomy" id="2722753"/>
    <lineage>
        <taxon>Bacteria</taxon>
        <taxon>Bacillati</taxon>
        <taxon>Cyanobacteriota</taxon>
        <taxon>Cyanophyceae</taxon>
        <taxon>Pseudanabaenales</taxon>
        <taxon>Pseudanabaenaceae</taxon>
        <taxon>Pseudanabaena</taxon>
        <taxon>Pseudanabaena yagii</taxon>
    </lineage>
</organism>
<dbReference type="Gene3D" id="3.30.565.10">
    <property type="entry name" value="Histidine kinase-like ATPase, C-terminal domain"/>
    <property type="match status" value="1"/>
</dbReference>
<dbReference type="SUPFAM" id="SSF55874">
    <property type="entry name" value="ATPase domain of HSP90 chaperone/DNA topoisomerase II/histidine kinase"/>
    <property type="match status" value="1"/>
</dbReference>
<feature type="modified residue" description="4-aspartylphosphate" evidence="6">
    <location>
        <position position="513"/>
    </location>
</feature>
<evidence type="ECO:0000256" key="7">
    <source>
        <dbReference type="SAM" id="Coils"/>
    </source>
</evidence>
<sequence>MTAKPEEILQADILVVDDRPENLRLLSEILSKQRYKVRRVTSGRQAIEAVEINPPSIILLDIMMPDMNGYEVCKHLKSQPQSADIPIIFLSALDQTFDKVKAFEVGGVDYITKPFQVEEILVRVKNQLTILQQKNSLKEQQKLLAQQNEQLKQEIQERQQIERELAQAKEVAESANRAKSDFLANMSHEIRTPMNCVLGMAQLLMMTGQSKEQQYYTQLIQDSANSLLSIINDILDFSKIESAKLELENREFKLEDSLKFVCDLLYPSASAKNIHLEYGMQPHLPLTIIGDEHRLRQVLLNLVGNAIKFTNQGNVSLYASYLTQNIPSDCQPQTKTFLHFQVTDTGIGIPSDRMAMLFNPFTQADNSISRQYGGTGLGLAICKNLVELMGGNIWVESLTQVGGNPPLNWQPSASTQGSIFHFTIAISIPVLNRELTTVTNPAIHPAAIDLFANHPLTENKSQLRILLVEDNPMNQRLIFLIMQKFGYIIDTVNNGLEAIRALQAQTYDMVLMDVQMPEMDGITATKWIRQNLANQPHIVAVTASSSGTDRQSCLAAGMNDYIRKPVNIQEIIRVISQVN</sequence>
<feature type="domain" description="Histidine kinase" evidence="8">
    <location>
        <begin position="185"/>
        <end position="428"/>
    </location>
</feature>
<dbReference type="InterPro" id="IPR011006">
    <property type="entry name" value="CheY-like_superfamily"/>
</dbReference>
<comment type="caution">
    <text evidence="10">The sequence shown here is derived from an EMBL/GenBank/DDBJ whole genome shotgun (WGS) entry which is preliminary data.</text>
</comment>
<dbReference type="Pfam" id="PF00512">
    <property type="entry name" value="HisKA"/>
    <property type="match status" value="1"/>
</dbReference>
<dbReference type="InterPro" id="IPR001789">
    <property type="entry name" value="Sig_transdc_resp-reg_receiver"/>
</dbReference>
<keyword evidence="3 6" id="KW-0597">Phosphoprotein</keyword>
<feature type="coiled-coil region" evidence="7">
    <location>
        <begin position="121"/>
        <end position="178"/>
    </location>
</feature>
<dbReference type="CDD" id="cd00082">
    <property type="entry name" value="HisKA"/>
    <property type="match status" value="1"/>
</dbReference>
<feature type="domain" description="Response regulatory" evidence="9">
    <location>
        <begin position="12"/>
        <end position="128"/>
    </location>
</feature>
<evidence type="ECO:0000256" key="6">
    <source>
        <dbReference type="PROSITE-ProRule" id="PRU00169"/>
    </source>
</evidence>
<evidence type="ECO:0000313" key="11">
    <source>
        <dbReference type="Proteomes" id="UP000738376"/>
    </source>
</evidence>
<dbReference type="CDD" id="cd17546">
    <property type="entry name" value="REC_hyHK_CKI1_RcsC-like"/>
    <property type="match status" value="1"/>
</dbReference>
<name>A0ABX1LV17_9CYAN</name>
<evidence type="ECO:0000256" key="3">
    <source>
        <dbReference type="ARBA" id="ARBA00022553"/>
    </source>
</evidence>
<dbReference type="Proteomes" id="UP000738376">
    <property type="component" value="Unassembled WGS sequence"/>
</dbReference>
<gene>
    <name evidence="10" type="ORF">HC246_06800</name>
</gene>
<dbReference type="CDD" id="cd19920">
    <property type="entry name" value="REC_PA4781-like"/>
    <property type="match status" value="1"/>
</dbReference>
<evidence type="ECO:0000259" key="9">
    <source>
        <dbReference type="PROSITE" id="PS50110"/>
    </source>
</evidence>
<dbReference type="InterPro" id="IPR003661">
    <property type="entry name" value="HisK_dim/P_dom"/>
</dbReference>
<dbReference type="PROSITE" id="PS50110">
    <property type="entry name" value="RESPONSE_REGULATORY"/>
    <property type="match status" value="2"/>
</dbReference>